<feature type="domain" description="Aminoglycoside phosphotransferase" evidence="2">
    <location>
        <begin position="41"/>
        <end position="252"/>
    </location>
</feature>
<evidence type="ECO:0000313" key="4">
    <source>
        <dbReference type="Proteomes" id="UP001595955"/>
    </source>
</evidence>
<comment type="caution">
    <text evidence="3">The sequence shown here is derived from an EMBL/GenBank/DDBJ whole genome shotgun (WGS) entry which is preliminary data.</text>
</comment>
<dbReference type="EMBL" id="JBHSGF010000002">
    <property type="protein sequence ID" value="MFC4554246.1"/>
    <property type="molecule type" value="Genomic_DNA"/>
</dbReference>
<dbReference type="InterPro" id="IPR002575">
    <property type="entry name" value="Aminoglycoside_PTrfase"/>
</dbReference>
<dbReference type="RefSeq" id="WP_122824779.1">
    <property type="nucleotide sequence ID" value="NZ_CP033325.1"/>
</dbReference>
<evidence type="ECO:0000313" key="3">
    <source>
        <dbReference type="EMBL" id="MFC4554246.1"/>
    </source>
</evidence>
<reference evidence="4" key="1">
    <citation type="journal article" date="2019" name="Int. J. Syst. Evol. Microbiol.">
        <title>The Global Catalogue of Microorganisms (GCM) 10K type strain sequencing project: providing services to taxonomists for standard genome sequencing and annotation.</title>
        <authorList>
            <consortium name="The Broad Institute Genomics Platform"/>
            <consortium name="The Broad Institute Genome Sequencing Center for Infectious Disease"/>
            <person name="Wu L."/>
            <person name="Ma J."/>
        </authorList>
    </citation>
    <scope>NUCLEOTIDE SEQUENCE [LARGE SCALE GENOMIC DNA]</scope>
    <source>
        <strain evidence="4">JCM 3369</strain>
    </source>
</reference>
<keyword evidence="4" id="KW-1185">Reference proteome</keyword>
<organism evidence="3 4">
    <name type="scientific">Georgenia faecalis</name>
    <dbReference type="NCBI Taxonomy" id="2483799"/>
    <lineage>
        <taxon>Bacteria</taxon>
        <taxon>Bacillati</taxon>
        <taxon>Actinomycetota</taxon>
        <taxon>Actinomycetes</taxon>
        <taxon>Micrococcales</taxon>
        <taxon>Bogoriellaceae</taxon>
        <taxon>Georgenia</taxon>
    </lineage>
</organism>
<dbReference type="InterPro" id="IPR011009">
    <property type="entry name" value="Kinase-like_dom_sf"/>
</dbReference>
<dbReference type="Gene3D" id="3.30.200.20">
    <property type="entry name" value="Phosphorylase Kinase, domain 1"/>
    <property type="match status" value="1"/>
</dbReference>
<feature type="region of interest" description="Disordered" evidence="1">
    <location>
        <begin position="308"/>
        <end position="448"/>
    </location>
</feature>
<feature type="compositionally biased region" description="Basic and acidic residues" evidence="1">
    <location>
        <begin position="370"/>
        <end position="380"/>
    </location>
</feature>
<evidence type="ECO:0000256" key="1">
    <source>
        <dbReference type="SAM" id="MobiDB-lite"/>
    </source>
</evidence>
<accession>A0ABV9D6P7</accession>
<protein>
    <submittedName>
        <fullName evidence="3">Phosphotransferase</fullName>
    </submittedName>
</protein>
<sequence>MPRSPLALAALATAAVPGLDVVATQSPQYTTADFAVAGLLDSGGRRWVVRCPLHPAAGASLEGEVALLERLAPLTEAGALPFDVPRPEGFAPLTEGGRAMVYRQLPGRRLDLEHLGAGPGLAADLGRALAAIHELPTALVADAGLPVYDAEAYRLRRLTEVDEAARTGHVPPALLQRWERALEDVALWRFRATPVHGDLTEEHVLVAGGELAAVLSWSEAHVGDPAEDLAWILATAPAECLDTVEEAYALARAEHADSHLMDRALLVSELALARWLLHGVRSGEEAVVRDAVAMLATLARQTADEPPIGFREPVVVDGREASWSDADDDAEGYAGVEDGLAEASAAPPPVPDAGLPEAGAVPEQSASDQDAPRPTDRGDAEPADAAGSPEATPGTDGTGEPGAAAVTDAGAPSGTRPADAGRTLPRGADDDADRTEEFTAIEDTGDRP</sequence>
<gene>
    <name evidence="3" type="ORF">ACFO3F_03210</name>
</gene>
<dbReference type="Gene3D" id="3.90.1200.10">
    <property type="match status" value="1"/>
</dbReference>
<evidence type="ECO:0000259" key="2">
    <source>
        <dbReference type="Pfam" id="PF01636"/>
    </source>
</evidence>
<dbReference type="Proteomes" id="UP001595955">
    <property type="component" value="Unassembled WGS sequence"/>
</dbReference>
<proteinExistence type="predicted"/>
<name>A0ABV9D6P7_9MICO</name>
<dbReference type="SUPFAM" id="SSF56112">
    <property type="entry name" value="Protein kinase-like (PK-like)"/>
    <property type="match status" value="1"/>
</dbReference>
<dbReference type="Pfam" id="PF01636">
    <property type="entry name" value="APH"/>
    <property type="match status" value="1"/>
</dbReference>